<dbReference type="AlphaFoldDB" id="A0A074VC66"/>
<proteinExistence type="predicted"/>
<dbReference type="Proteomes" id="UP000027644">
    <property type="component" value="Unassembled WGS sequence"/>
</dbReference>
<evidence type="ECO:0000313" key="1">
    <source>
        <dbReference type="EMBL" id="KEQ01427.1"/>
    </source>
</evidence>
<gene>
    <name evidence="1" type="ORF">SASC598J21_008080</name>
</gene>
<comment type="caution">
    <text evidence="1">The sequence shown here is derived from an EMBL/GenBank/DDBJ whole genome shotgun (WGS) entry which is preliminary data.</text>
</comment>
<sequence length="177" mass="21077">MAENETRLNSNLFKQYQKFGFDIMEYLADFFEKAELEEIDEQAVDSIDGCYQQLIFPDQSSIRYTSWNNGQPFYIILFNSRDNYIFQLDLSRLVCIEDRFTWYLAKPVNQESREVLATHLDLVQIPYDYISWVNHQKMMLKQGEKINKEGFLLVEDSNWKELVEKLAALIQVYPKNT</sequence>
<organism evidence="1 2">
    <name type="scientific">Snodgrassella alvi SCGC AB-598-J21</name>
    <dbReference type="NCBI Taxonomy" id="1385367"/>
    <lineage>
        <taxon>Bacteria</taxon>
        <taxon>Pseudomonadati</taxon>
        <taxon>Pseudomonadota</taxon>
        <taxon>Betaproteobacteria</taxon>
        <taxon>Neisseriales</taxon>
        <taxon>Neisseriaceae</taxon>
        <taxon>Snodgrassella</taxon>
    </lineage>
</organism>
<protein>
    <submittedName>
        <fullName evidence="1">Uncharacterized protein</fullName>
    </submittedName>
</protein>
<evidence type="ECO:0000313" key="2">
    <source>
        <dbReference type="Proteomes" id="UP000027644"/>
    </source>
</evidence>
<accession>A0A074VC66</accession>
<dbReference type="EMBL" id="AVQL01000419">
    <property type="protein sequence ID" value="KEQ01427.1"/>
    <property type="molecule type" value="Genomic_DNA"/>
</dbReference>
<name>A0A074VC66_9NEIS</name>
<reference evidence="1 2" key="1">
    <citation type="journal article" date="2014" name="PLoS Genet.">
        <title>Hidden diversity in honey bee gut symbionts detected by single-cell genomics.</title>
        <authorList>
            <person name="Engel P."/>
            <person name="Stepanauskas R."/>
            <person name="Moran N."/>
        </authorList>
    </citation>
    <scope>NUCLEOTIDE SEQUENCE [LARGE SCALE GENOMIC DNA]</scope>
    <source>
        <strain evidence="1 2">SCGC AB-598-J21</strain>
    </source>
</reference>